<comment type="caution">
    <text evidence="5">The sequence shown here is derived from an EMBL/GenBank/DDBJ whole genome shotgun (WGS) entry which is preliminary data.</text>
</comment>
<keyword evidence="3" id="KW-0378">Hydrolase</keyword>
<dbReference type="InterPro" id="IPR052379">
    <property type="entry name" value="Type_VII_TA_RNase"/>
</dbReference>
<dbReference type="InterPro" id="IPR037038">
    <property type="entry name" value="HepT-like_sf"/>
</dbReference>
<comment type="similarity">
    <text evidence="4">Belongs to the HepT RNase toxin family.</text>
</comment>
<protein>
    <recommendedName>
        <fullName evidence="7">Antitoxin</fullName>
    </recommendedName>
</protein>
<dbReference type="PANTHER" id="PTHR33397">
    <property type="entry name" value="UPF0331 PROTEIN YUTE"/>
    <property type="match status" value="1"/>
</dbReference>
<dbReference type="EMBL" id="PFAV01000021">
    <property type="protein sequence ID" value="PIR91646.1"/>
    <property type="molecule type" value="Genomic_DNA"/>
</dbReference>
<dbReference type="Proteomes" id="UP000228906">
    <property type="component" value="Unassembled WGS sequence"/>
</dbReference>
<dbReference type="AlphaFoldDB" id="A0A2H0UXR7"/>
<dbReference type="Gene3D" id="1.20.120.580">
    <property type="entry name" value="bsu32300-like"/>
    <property type="match status" value="1"/>
</dbReference>
<evidence type="ECO:0000256" key="2">
    <source>
        <dbReference type="ARBA" id="ARBA00022722"/>
    </source>
</evidence>
<accession>A0A2H0UXR7</accession>
<keyword evidence="1" id="KW-1277">Toxin-antitoxin system</keyword>
<evidence type="ECO:0000313" key="5">
    <source>
        <dbReference type="EMBL" id="PIR91646.1"/>
    </source>
</evidence>
<proteinExistence type="inferred from homology"/>
<organism evidence="5 6">
    <name type="scientific">bacterium (Candidatus Gribaldobacteria) CG10_big_fil_rev_8_21_14_0_10_41_12</name>
    <dbReference type="NCBI Taxonomy" id="2014277"/>
    <lineage>
        <taxon>Bacteria</taxon>
        <taxon>Candidatus Gribaldobacteria</taxon>
    </lineage>
</organism>
<evidence type="ECO:0008006" key="7">
    <source>
        <dbReference type="Google" id="ProtNLM"/>
    </source>
</evidence>
<dbReference type="GO" id="GO:0016787">
    <property type="term" value="F:hydrolase activity"/>
    <property type="evidence" value="ECO:0007669"/>
    <property type="project" value="UniProtKB-KW"/>
</dbReference>
<dbReference type="PANTHER" id="PTHR33397:SF3">
    <property type="entry name" value="MRNA NUCLEASE HEPT"/>
    <property type="match status" value="1"/>
</dbReference>
<dbReference type="GO" id="GO:0004540">
    <property type="term" value="F:RNA nuclease activity"/>
    <property type="evidence" value="ECO:0007669"/>
    <property type="project" value="InterPro"/>
</dbReference>
<evidence type="ECO:0000256" key="4">
    <source>
        <dbReference type="ARBA" id="ARBA00024207"/>
    </source>
</evidence>
<dbReference type="NCBIfam" id="NF047751">
    <property type="entry name" value="HepT_toxin"/>
    <property type="match status" value="1"/>
</dbReference>
<evidence type="ECO:0000256" key="3">
    <source>
        <dbReference type="ARBA" id="ARBA00022801"/>
    </source>
</evidence>
<name>A0A2H0UXR7_9BACT</name>
<dbReference type="Pfam" id="PF01934">
    <property type="entry name" value="HepT-like"/>
    <property type="match status" value="1"/>
</dbReference>
<evidence type="ECO:0000256" key="1">
    <source>
        <dbReference type="ARBA" id="ARBA00022649"/>
    </source>
</evidence>
<dbReference type="InterPro" id="IPR008201">
    <property type="entry name" value="HepT-like"/>
</dbReference>
<evidence type="ECO:0000313" key="6">
    <source>
        <dbReference type="Proteomes" id="UP000228906"/>
    </source>
</evidence>
<keyword evidence="2" id="KW-0540">Nuclease</keyword>
<reference evidence="6" key="1">
    <citation type="submission" date="2017-09" db="EMBL/GenBank/DDBJ databases">
        <title>Depth-based differentiation of microbial function through sediment-hosted aquifers and enrichment of novel symbionts in the deep terrestrial subsurface.</title>
        <authorList>
            <person name="Probst A.J."/>
            <person name="Ladd B."/>
            <person name="Jarett J.K."/>
            <person name="Geller-Mcgrath D.E."/>
            <person name="Sieber C.M.K."/>
            <person name="Emerson J.B."/>
            <person name="Anantharaman K."/>
            <person name="Thomas B.C."/>
            <person name="Malmstrom R."/>
            <person name="Stieglmeier M."/>
            <person name="Klingl A."/>
            <person name="Woyke T."/>
            <person name="Ryan C.M."/>
            <person name="Banfield J.F."/>
        </authorList>
    </citation>
    <scope>NUCLEOTIDE SEQUENCE [LARGE SCALE GENOMIC DNA]</scope>
</reference>
<sequence length="146" mass="16853">MNDKLTIDREKIIARVEDIKNALLELGKIPNKTMADFAADKNYFYLASYWLRIAIEGVLTIGTHILSRMPANGQQKNYTQIILSLADYGILPRDFAQKIKGMAGYRNRLARLYWNVSKEEVLNTLQNELSDFQKFVGYIEDFLAKQ</sequence>
<gene>
    <name evidence="5" type="ORF">COU03_01190</name>
</gene>
<dbReference type="GO" id="GO:0110001">
    <property type="term" value="C:toxin-antitoxin complex"/>
    <property type="evidence" value="ECO:0007669"/>
    <property type="project" value="InterPro"/>
</dbReference>